<name>A0AA36I1G6_9DINO</name>
<protein>
    <submittedName>
        <fullName evidence="1">Uncharacterized protein</fullName>
    </submittedName>
</protein>
<keyword evidence="2" id="KW-1185">Reference proteome</keyword>
<evidence type="ECO:0000313" key="2">
    <source>
        <dbReference type="Proteomes" id="UP001178507"/>
    </source>
</evidence>
<dbReference type="EMBL" id="CAUJNA010000505">
    <property type="protein sequence ID" value="CAJ1377988.1"/>
    <property type="molecule type" value="Genomic_DNA"/>
</dbReference>
<gene>
    <name evidence="1" type="ORF">EVOR1521_LOCUS6661</name>
</gene>
<accession>A0AA36I1G6</accession>
<evidence type="ECO:0000313" key="1">
    <source>
        <dbReference type="EMBL" id="CAJ1377988.1"/>
    </source>
</evidence>
<organism evidence="1 2">
    <name type="scientific">Effrenium voratum</name>
    <dbReference type="NCBI Taxonomy" id="2562239"/>
    <lineage>
        <taxon>Eukaryota</taxon>
        <taxon>Sar</taxon>
        <taxon>Alveolata</taxon>
        <taxon>Dinophyceae</taxon>
        <taxon>Suessiales</taxon>
        <taxon>Symbiodiniaceae</taxon>
        <taxon>Effrenium</taxon>
    </lineage>
</organism>
<dbReference type="AlphaFoldDB" id="A0AA36I1G6"/>
<dbReference type="Proteomes" id="UP001178507">
    <property type="component" value="Unassembled WGS sequence"/>
</dbReference>
<comment type="caution">
    <text evidence="1">The sequence shown here is derived from an EMBL/GenBank/DDBJ whole genome shotgun (WGS) entry which is preliminary data.</text>
</comment>
<reference evidence="1" key="1">
    <citation type="submission" date="2023-08" db="EMBL/GenBank/DDBJ databases">
        <authorList>
            <person name="Chen Y."/>
            <person name="Shah S."/>
            <person name="Dougan E. K."/>
            <person name="Thang M."/>
            <person name="Chan C."/>
        </authorList>
    </citation>
    <scope>NUCLEOTIDE SEQUENCE</scope>
</reference>
<proteinExistence type="predicted"/>
<sequence>MAEESDSGFRTPESVREDWADEAQRLIRQHRQSCDLEAVRAVQKPHRLKRPFETLETAFQVTCQAGDDCFALPAGASVDAALALLLEGLRKAEG</sequence>